<dbReference type="KEGG" id="ada:A5CPEGH6_00090"/>
<evidence type="ECO:0000313" key="2">
    <source>
        <dbReference type="EMBL" id="BBL05371.1"/>
    </source>
</evidence>
<evidence type="ECO:0000256" key="1">
    <source>
        <dbReference type="SAM" id="MobiDB-lite"/>
    </source>
</evidence>
<feature type="compositionally biased region" description="Basic residues" evidence="1">
    <location>
        <begin position="23"/>
        <end position="32"/>
    </location>
</feature>
<evidence type="ECO:0000313" key="3">
    <source>
        <dbReference type="Proteomes" id="UP000319374"/>
    </source>
</evidence>
<feature type="compositionally biased region" description="Basic and acidic residues" evidence="1">
    <location>
        <begin position="135"/>
        <end position="150"/>
    </location>
</feature>
<organism evidence="2 3">
    <name type="scientific">Alistipes dispar</name>
    <dbReference type="NCBI Taxonomy" id="2585119"/>
    <lineage>
        <taxon>Bacteria</taxon>
        <taxon>Pseudomonadati</taxon>
        <taxon>Bacteroidota</taxon>
        <taxon>Bacteroidia</taxon>
        <taxon>Bacteroidales</taxon>
        <taxon>Rikenellaceae</taxon>
        <taxon>Alistipes</taxon>
    </lineage>
</organism>
<dbReference type="AlphaFoldDB" id="A0A4Y1WWN9"/>
<dbReference type="Proteomes" id="UP000319374">
    <property type="component" value="Chromosome"/>
</dbReference>
<keyword evidence="3" id="KW-1185">Reference proteome</keyword>
<gene>
    <name evidence="2" type="ORF">A5CPEGH6_00090</name>
</gene>
<proteinExistence type="predicted"/>
<name>A0A4Y1WWN9_9BACT</name>
<feature type="region of interest" description="Disordered" evidence="1">
    <location>
        <begin position="20"/>
        <end position="165"/>
    </location>
</feature>
<feature type="compositionally biased region" description="Basic and acidic residues" evidence="1">
    <location>
        <begin position="96"/>
        <end position="109"/>
    </location>
</feature>
<feature type="compositionally biased region" description="Low complexity" evidence="1">
    <location>
        <begin position="55"/>
        <end position="67"/>
    </location>
</feature>
<reference evidence="3" key="1">
    <citation type="submission" date="2019-06" db="EMBL/GenBank/DDBJ databases">
        <title>Alistipes onderdonkii subsp. vulgaris subsp. nov., Alistipes dispar sp. nov. and Alistipes communis sp. nov., isolated from human faeces, and creation of Alistipes onderdonkii subsp. onderdonkii subsp. nov.</title>
        <authorList>
            <person name="Sakamoto M."/>
            <person name="Ikeyama N."/>
            <person name="Ogata Y."/>
            <person name="Suda W."/>
            <person name="Iino T."/>
            <person name="Hattori M."/>
            <person name="Ohkuma M."/>
        </authorList>
    </citation>
    <scope>NUCLEOTIDE SEQUENCE [LARGE SCALE GENOMIC DNA]</scope>
    <source>
        <strain evidence="3">5CPEGH6</strain>
    </source>
</reference>
<accession>A0A4Y1WWN9</accession>
<feature type="compositionally biased region" description="Basic and acidic residues" evidence="1">
    <location>
        <begin position="68"/>
        <end position="79"/>
    </location>
</feature>
<sequence>MEDFSTILWILVIAAASLLSQGRKARSGKTSRKPGPATDDTAPHPTPTTRPEWPGIPGFPKIPGFPEGKMHDGETRKAAAESAPEAPARRVVSGPESREKPFSKPKTTERAPGTDQPETRETTVFPADAASARKRRDESAQRRQVAEQRRIPTVQPAPETVFGLPATGRTASATIMQGSIGSDDSPCVANRTEEEPAAGIAADFDLRRAVIYAEILKPKFEE</sequence>
<protein>
    <submittedName>
        <fullName evidence="2">Uncharacterized protein</fullName>
    </submittedName>
</protein>
<dbReference type="EMBL" id="AP019736">
    <property type="protein sequence ID" value="BBL05371.1"/>
    <property type="molecule type" value="Genomic_DNA"/>
</dbReference>